<feature type="region of interest" description="Disordered" evidence="7">
    <location>
        <begin position="1171"/>
        <end position="1279"/>
    </location>
</feature>
<feature type="region of interest" description="Disordered" evidence="7">
    <location>
        <begin position="1"/>
        <end position="26"/>
    </location>
</feature>
<reference evidence="9" key="1">
    <citation type="submission" date="2021-01" db="EMBL/GenBank/DDBJ databases">
        <authorList>
            <person name="Eckstrom K.M.E."/>
        </authorList>
    </citation>
    <scope>NUCLEOTIDE SEQUENCE</scope>
    <source>
        <strain evidence="9">UVCC 0001</strain>
    </source>
</reference>
<dbReference type="PANTHER" id="PTHR44329">
    <property type="entry name" value="SERINE/THREONINE-PROTEIN KINASE TNNI3K-RELATED"/>
    <property type="match status" value="1"/>
</dbReference>
<evidence type="ECO:0000256" key="7">
    <source>
        <dbReference type="SAM" id="MobiDB-lite"/>
    </source>
</evidence>
<dbReference type="CDD" id="cd13999">
    <property type="entry name" value="STKc_MAP3K-like"/>
    <property type="match status" value="1"/>
</dbReference>
<dbReference type="EMBL" id="JASFZW010000005">
    <property type="protein sequence ID" value="KAK2077996.1"/>
    <property type="molecule type" value="Genomic_DNA"/>
</dbReference>
<keyword evidence="5 6" id="KW-0067">ATP-binding</keyword>
<dbReference type="Pfam" id="PF07714">
    <property type="entry name" value="PK_Tyr_Ser-Thr"/>
    <property type="match status" value="1"/>
</dbReference>
<dbReference type="InterPro" id="IPR000719">
    <property type="entry name" value="Prot_kinase_dom"/>
</dbReference>
<evidence type="ECO:0000256" key="4">
    <source>
        <dbReference type="ARBA" id="ARBA00022777"/>
    </source>
</evidence>
<gene>
    <name evidence="9" type="ORF">QBZ16_003864</name>
</gene>
<evidence type="ECO:0000256" key="6">
    <source>
        <dbReference type="PROSITE-ProRule" id="PRU10141"/>
    </source>
</evidence>
<evidence type="ECO:0000313" key="9">
    <source>
        <dbReference type="EMBL" id="KAK2077996.1"/>
    </source>
</evidence>
<organism evidence="9 10">
    <name type="scientific">Prototheca wickerhamii</name>
    <dbReference type="NCBI Taxonomy" id="3111"/>
    <lineage>
        <taxon>Eukaryota</taxon>
        <taxon>Viridiplantae</taxon>
        <taxon>Chlorophyta</taxon>
        <taxon>core chlorophytes</taxon>
        <taxon>Trebouxiophyceae</taxon>
        <taxon>Chlorellales</taxon>
        <taxon>Chlorellaceae</taxon>
        <taxon>Prototheca</taxon>
    </lineage>
</organism>
<dbReference type="Proteomes" id="UP001255856">
    <property type="component" value="Unassembled WGS sequence"/>
</dbReference>
<evidence type="ECO:0000256" key="5">
    <source>
        <dbReference type="ARBA" id="ARBA00022840"/>
    </source>
</evidence>
<evidence type="ECO:0000259" key="8">
    <source>
        <dbReference type="PROSITE" id="PS50011"/>
    </source>
</evidence>
<keyword evidence="2" id="KW-0808">Transferase</keyword>
<dbReference type="GO" id="GO:0005524">
    <property type="term" value="F:ATP binding"/>
    <property type="evidence" value="ECO:0007669"/>
    <property type="project" value="UniProtKB-UniRule"/>
</dbReference>
<evidence type="ECO:0000256" key="1">
    <source>
        <dbReference type="ARBA" id="ARBA00022527"/>
    </source>
</evidence>
<keyword evidence="3 6" id="KW-0547">Nucleotide-binding</keyword>
<dbReference type="PROSITE" id="PS50011">
    <property type="entry name" value="PROTEIN_KINASE_DOM"/>
    <property type="match status" value="1"/>
</dbReference>
<keyword evidence="10" id="KW-1185">Reference proteome</keyword>
<evidence type="ECO:0000313" key="10">
    <source>
        <dbReference type="Proteomes" id="UP001255856"/>
    </source>
</evidence>
<keyword evidence="4" id="KW-0418">Kinase</keyword>
<dbReference type="PROSITE" id="PS00108">
    <property type="entry name" value="PROTEIN_KINASE_ST"/>
    <property type="match status" value="1"/>
</dbReference>
<proteinExistence type="predicted"/>
<feature type="binding site" evidence="6">
    <location>
        <position position="875"/>
    </location>
    <ligand>
        <name>ATP</name>
        <dbReference type="ChEBI" id="CHEBI:30616"/>
    </ligand>
</feature>
<dbReference type="InterPro" id="IPR001245">
    <property type="entry name" value="Ser-Thr/Tyr_kinase_cat_dom"/>
</dbReference>
<dbReference type="InterPro" id="IPR017441">
    <property type="entry name" value="Protein_kinase_ATP_BS"/>
</dbReference>
<dbReference type="SUPFAM" id="SSF56112">
    <property type="entry name" value="Protein kinase-like (PK-like)"/>
    <property type="match status" value="1"/>
</dbReference>
<dbReference type="InterPro" id="IPR008271">
    <property type="entry name" value="Ser/Thr_kinase_AS"/>
</dbReference>
<feature type="region of interest" description="Disordered" evidence="7">
    <location>
        <begin position="238"/>
        <end position="323"/>
    </location>
</feature>
<dbReference type="PROSITE" id="PS00107">
    <property type="entry name" value="PROTEIN_KINASE_ATP"/>
    <property type="match status" value="1"/>
</dbReference>
<keyword evidence="1" id="KW-0723">Serine/threonine-protein kinase</keyword>
<evidence type="ECO:0000256" key="2">
    <source>
        <dbReference type="ARBA" id="ARBA00022679"/>
    </source>
</evidence>
<dbReference type="Gene3D" id="1.10.510.10">
    <property type="entry name" value="Transferase(Phosphotransferase) domain 1"/>
    <property type="match status" value="1"/>
</dbReference>
<accession>A0AAD9IHX3</accession>
<feature type="region of interest" description="Disordered" evidence="7">
    <location>
        <begin position="1293"/>
        <end position="1340"/>
    </location>
</feature>
<dbReference type="InterPro" id="IPR051681">
    <property type="entry name" value="Ser/Thr_Kinases-Pseudokinases"/>
</dbReference>
<feature type="compositionally biased region" description="Low complexity" evidence="7">
    <location>
        <begin position="289"/>
        <end position="308"/>
    </location>
</feature>
<evidence type="ECO:0000256" key="3">
    <source>
        <dbReference type="ARBA" id="ARBA00022741"/>
    </source>
</evidence>
<dbReference type="SMART" id="SM00220">
    <property type="entry name" value="S_TKc"/>
    <property type="match status" value="1"/>
</dbReference>
<dbReference type="PANTHER" id="PTHR44329:SF298">
    <property type="entry name" value="MIXED LINEAGE KINASE DOMAIN-LIKE PROTEIN"/>
    <property type="match status" value="1"/>
</dbReference>
<feature type="compositionally biased region" description="Low complexity" evidence="7">
    <location>
        <begin position="1316"/>
        <end position="1331"/>
    </location>
</feature>
<feature type="compositionally biased region" description="Low complexity" evidence="7">
    <location>
        <begin position="1186"/>
        <end position="1197"/>
    </location>
</feature>
<feature type="domain" description="Protein kinase" evidence="8">
    <location>
        <begin position="848"/>
        <end position="1136"/>
    </location>
</feature>
<feature type="region of interest" description="Disordered" evidence="7">
    <location>
        <begin position="173"/>
        <end position="198"/>
    </location>
</feature>
<comment type="caution">
    <text evidence="9">The sequence shown here is derived from an EMBL/GenBank/DDBJ whole genome shotgun (WGS) entry which is preliminary data.</text>
</comment>
<protein>
    <recommendedName>
        <fullName evidence="8">Protein kinase domain-containing protein</fullName>
    </recommendedName>
</protein>
<name>A0AAD9IHX3_PROWI</name>
<dbReference type="GO" id="GO:0004674">
    <property type="term" value="F:protein serine/threonine kinase activity"/>
    <property type="evidence" value="ECO:0007669"/>
    <property type="project" value="UniProtKB-KW"/>
</dbReference>
<dbReference type="Gene3D" id="3.30.200.20">
    <property type="entry name" value="Phosphorylase Kinase, domain 1"/>
    <property type="match status" value="1"/>
</dbReference>
<sequence length="1340" mass="139676">MSEGGASDGYGLMARHRSGGEQSLGPRSIAESESLAFARVLALVGECREELRSFRSVAKTAKSYRERSMAVLSGATEAVTALEEVLNDPMGLDGRTERAVASLAGRVQNLIDHAETLVNVYGQQGGFGKLTRMFNQGVGSKYDAIASELQANAKQARLLLEGDVLGRSQFALGSSRGASRPGFPQTPRSEASLASRPGMAASRLNSLATTAGGSGGGSYIGGMVGGMVGATAGAMGAPRAPLGSGPSEMTMSRRGSLPRRGPVQGPPEEDEPRVTASGRVISVSEDELGGASSAGEHAAAQLAVSGPARHGRGAAGGGASRPVDAATSFTSAAPLALGMTRAQSSSNGGEALTPADSGSTFGGGAAACAERVHRGKTGQTVTAMLVVPPGEEEPRGSLGHVWFYISRTLGSGSMHVVHLSSQVHSEVRVDGANTSRAPVCDTFRPFHSSVTALTCDERGYCWAASSRGNVRCLRLADVVRDGAQMGCRLQLVGTLRWSGNNAAAPEPAALSETNEEGMVDSELLREQAHYGAVTALAAAVGRVWTAGGSSAFVCLREWSQRGELLASNDLRSMGAVNSMAMCSPIVRVLLPADRGAGAGNVMSLAQRSGGALRDSSVLSALQQVWQLVTVHDSGMVQVWTMVGGLLKPILRIGERMSPARGLVVCESLGALVTSHLDGRLLVRPLPHPRTAGGLTISYVAGSVGQARMPFGEIEASKSGLAFIGGGGAGNGVLTTSVNGTINRWPEPVIRQAASARGLALTADSARRDSWPLLCYNASVLAYAMAEASAGFGLREGGSDDEALARSATKSLTASEAKRLTGGAARASPSSLFEGAGDAAPWLLDFRDLVLSRVIGEGAFGKVFLGRWQETDVAIKLLTSLEAFGIGASDTKGADGDLKLDPDVLRTLEREVSIMVAIRHPNIILFMGVCLNPACIVTEYCARGSLYDLLKVAAANPQAAARVLDWHRRLNIALDSAKGMLHLHSHRGPIIHRDLKSPNLLINKDWRAKVTDFNLSRLSDTTSVASSMVANNPRWHAPEVIHSQNYTKASDVYAFGLILWELLTWKLPFAELTPFQIILTVAERGERPHVPENPADYAGGDFYGSERYVALMRACWAQTPAERPGFDQVIVILREIVEGIKAHAGPGASAGAPRHEAGPSLGRVSILASEQSARREMAIEPKPSPAGPAAARRAVGRPQLARASQGVLAHVMGAADQTGRGAGRDPRLTRPPRRSRAPRAAPPMSPFDAPSAPIGVPAPTPRVSAPPMSPFDAPAVSRPSPRLAVVSPFDAPVGQAVSSASTIPAPSPFGSLMPTGALPEPSAASTSAAGARRPPPSPFDT</sequence>
<dbReference type="InterPro" id="IPR011009">
    <property type="entry name" value="Kinase-like_dom_sf"/>
</dbReference>